<keyword evidence="4" id="KW-0862">Zinc</keyword>
<gene>
    <name evidence="6" type="primary">101891816</name>
</gene>
<feature type="compositionally biased region" description="Low complexity" evidence="5">
    <location>
        <begin position="135"/>
        <end position="163"/>
    </location>
</feature>
<feature type="compositionally biased region" description="Low complexity" evidence="5">
    <location>
        <begin position="64"/>
        <end position="112"/>
    </location>
</feature>
<dbReference type="GO" id="GO:0016020">
    <property type="term" value="C:membrane"/>
    <property type="evidence" value="ECO:0007669"/>
    <property type="project" value="TreeGrafter"/>
</dbReference>
<keyword evidence="2" id="KW-0677">Repeat</keyword>
<dbReference type="AlphaFoldDB" id="A0A1I8M6R2"/>
<dbReference type="eggNOG" id="KOG0702">
    <property type="taxonomic scope" value="Eukaryota"/>
</dbReference>
<feature type="region of interest" description="Disordered" evidence="5">
    <location>
        <begin position="571"/>
        <end position="590"/>
    </location>
</feature>
<evidence type="ECO:0000313" key="6">
    <source>
        <dbReference type="EnsemblMetazoa" id="MDOA001801-PB"/>
    </source>
</evidence>
<dbReference type="PANTHER" id="PTHR46134:SF3">
    <property type="entry name" value="ARFGAP WITH FG REPEATS 1"/>
    <property type="match status" value="1"/>
</dbReference>
<evidence type="ECO:0000256" key="2">
    <source>
        <dbReference type="ARBA" id="ARBA00022737"/>
    </source>
</evidence>
<sequence length="811" mass="85298">MATFTQDEIDFLKAHGNDVCAKTWLGLWDPKRAVHQDQRELMIDKYERKRYYLEPASPLKSLTNATNLKTSSSSSSTAGATTTTSTASSGSATSNNNRSNSNNTHNSSSNNNNHHHTHIQLTPPTSQRTTANGLHKSSSSAISRPHHSGNSSGNSTTTSQQNGFNTDAFGLHNGLNLSVGSASTGALSDTSSCASANGFGAEADFVADFGSADIFNATVASSSPASSVGSSSTNNINNGYAKIQQPLRSSGGATSAQQQFMNGNGNSFSSNGENFADFDHAPIYNAAGPNPLADIAEEPNYQFVRKNAVRKKSLRSESLTIKPNERQLKDILEMDNPMHYEDDGQQQQQDYIQFTPNESYLKATSDFNSIIEDFERFLTMNGHKYLDAGDQQQKGEQQAGGDFIAMMQAQQRQTMTNSNTSTTKFTPLALAAHATAMAVLGNQNHFNTPAPPPPPSTTTSSNGSNLMTSKNTSLNAQWDVWSLDGSSNTTSMRSNQPQMATGPAAWQTTTSLFDIKEEQQQQQNQQSIGMSLFSSNSNNGGNILNPSNTTTSFFATGPSTSATTNLISTTATASSSASETKTGTSLPMSNGITINKNSTTNGFNNNNNNNSNASTSPAAPAADRYAALKDLDEQLRESKAVAAQAASIVTANVVESGFGNPTNGTVNPFAAHNPAVANPFQSNGNAPNATQLFGQMTLIPNGMVANGFLNGQKAQANAGFFNYTANGFATTNNNNNASNMNPTAVAAAAATTPGVPGATTMYSTGIPNGCGFGFGTMHQQQIAATGAGLTANAFNNPFAASGALNSNNPFL</sequence>
<evidence type="ECO:0000256" key="4">
    <source>
        <dbReference type="ARBA" id="ARBA00022833"/>
    </source>
</evidence>
<feature type="compositionally biased region" description="Polar residues" evidence="5">
    <location>
        <begin position="119"/>
        <end position="132"/>
    </location>
</feature>
<organism evidence="6">
    <name type="scientific">Musca domestica</name>
    <name type="common">House fly</name>
    <dbReference type="NCBI Taxonomy" id="7370"/>
    <lineage>
        <taxon>Eukaryota</taxon>
        <taxon>Metazoa</taxon>
        <taxon>Ecdysozoa</taxon>
        <taxon>Arthropoda</taxon>
        <taxon>Hexapoda</taxon>
        <taxon>Insecta</taxon>
        <taxon>Pterygota</taxon>
        <taxon>Neoptera</taxon>
        <taxon>Endopterygota</taxon>
        <taxon>Diptera</taxon>
        <taxon>Brachycera</taxon>
        <taxon>Muscomorpha</taxon>
        <taxon>Muscoidea</taxon>
        <taxon>Muscidae</taxon>
        <taxon>Musca</taxon>
    </lineage>
</organism>
<dbReference type="EnsemblMetazoa" id="MDOA001801-RB">
    <property type="protein sequence ID" value="MDOA001801-PB"/>
    <property type="gene ID" value="MDOA001801"/>
</dbReference>
<feature type="region of interest" description="Disordered" evidence="5">
    <location>
        <begin position="597"/>
        <end position="620"/>
    </location>
</feature>
<evidence type="ECO:0008006" key="7">
    <source>
        <dbReference type="Google" id="ProtNLM"/>
    </source>
</evidence>
<keyword evidence="3" id="KW-0863">Zinc-finger</keyword>
<proteinExistence type="predicted"/>
<dbReference type="OrthoDB" id="6036at2759"/>
<feature type="compositionally biased region" description="Low complexity" evidence="5">
    <location>
        <begin position="571"/>
        <end position="585"/>
    </location>
</feature>
<accession>A0A1I8M6R2</accession>
<keyword evidence="1" id="KW-0479">Metal-binding</keyword>
<evidence type="ECO:0000256" key="5">
    <source>
        <dbReference type="SAM" id="MobiDB-lite"/>
    </source>
</evidence>
<evidence type="ECO:0000256" key="3">
    <source>
        <dbReference type="ARBA" id="ARBA00022771"/>
    </source>
</evidence>
<name>A0A1I8M6R2_MUSDO</name>
<feature type="compositionally biased region" description="Low complexity" evidence="5">
    <location>
        <begin position="457"/>
        <end position="469"/>
    </location>
</feature>
<dbReference type="VEuPathDB" id="VectorBase:MDOA001801"/>
<dbReference type="VEuPathDB" id="VectorBase:MDOMA2_000655"/>
<dbReference type="STRING" id="7370.A0A1I8M6R2"/>
<dbReference type="InterPro" id="IPR052248">
    <property type="entry name" value="Arf-GAP_FG-repeat_protein"/>
</dbReference>
<feature type="region of interest" description="Disordered" evidence="5">
    <location>
        <begin position="64"/>
        <end position="167"/>
    </location>
</feature>
<evidence type="ECO:0000256" key="1">
    <source>
        <dbReference type="ARBA" id="ARBA00022723"/>
    </source>
</evidence>
<dbReference type="GO" id="GO:0008270">
    <property type="term" value="F:zinc ion binding"/>
    <property type="evidence" value="ECO:0007669"/>
    <property type="project" value="UniProtKB-KW"/>
</dbReference>
<dbReference type="PANTHER" id="PTHR46134">
    <property type="entry name" value="DRONGO, ISOFORM F"/>
    <property type="match status" value="1"/>
</dbReference>
<feature type="region of interest" description="Disordered" evidence="5">
    <location>
        <begin position="443"/>
        <end position="471"/>
    </location>
</feature>
<protein>
    <recommendedName>
        <fullName evidence="7">Arf-GAP domain-containing protein</fullName>
    </recommendedName>
</protein>
<dbReference type="GO" id="GO:0005737">
    <property type="term" value="C:cytoplasm"/>
    <property type="evidence" value="ECO:0007669"/>
    <property type="project" value="TreeGrafter"/>
</dbReference>
<reference evidence="6" key="1">
    <citation type="submission" date="2020-05" db="UniProtKB">
        <authorList>
            <consortium name="EnsemblMetazoa"/>
        </authorList>
    </citation>
    <scope>IDENTIFICATION</scope>
    <source>
        <strain evidence="6">Aabys</strain>
    </source>
</reference>